<dbReference type="AlphaFoldDB" id="A0A149UPL2"/>
<organism evidence="2 3">
    <name type="scientific">Acetobacter malorum</name>
    <dbReference type="NCBI Taxonomy" id="178901"/>
    <lineage>
        <taxon>Bacteria</taxon>
        <taxon>Pseudomonadati</taxon>
        <taxon>Pseudomonadota</taxon>
        <taxon>Alphaproteobacteria</taxon>
        <taxon>Acetobacterales</taxon>
        <taxon>Acetobacteraceae</taxon>
        <taxon>Acetobacter</taxon>
    </lineage>
</organism>
<evidence type="ECO:0000256" key="1">
    <source>
        <dbReference type="SAM" id="Phobius"/>
    </source>
</evidence>
<evidence type="ECO:0008006" key="4">
    <source>
        <dbReference type="Google" id="ProtNLM"/>
    </source>
</evidence>
<sequence>MESPEKKPRFRRTRWAFRWLNPFSRSRNSVGRESVEGGKYLFEKSSELTSYLRNFSALVGPNGRCPNCGEAGLVVKHEAASIIPPEPERIIVGPNGASSYGSHDTHPIIECEKCGWSAMADAVVSTPQIRQTAATCYQKAIRGGWSTLAVGVCGSLLALWQLSVITELGVLFLTIFTGLQAATWRYRGWQYEHKRLYEQHAPVGDWLRWERDRLKADLKS</sequence>
<protein>
    <recommendedName>
        <fullName evidence="4">Transmembrane protein</fullName>
    </recommendedName>
</protein>
<gene>
    <name evidence="2" type="ORF">AD951_04435</name>
</gene>
<accession>A0A149UPL2</accession>
<dbReference type="EMBL" id="LHZX01000257">
    <property type="protein sequence ID" value="KXV69930.1"/>
    <property type="molecule type" value="Genomic_DNA"/>
</dbReference>
<dbReference type="PATRIC" id="fig|178901.14.peg.757"/>
<proteinExistence type="predicted"/>
<keyword evidence="1" id="KW-0812">Transmembrane</keyword>
<dbReference type="Proteomes" id="UP000075377">
    <property type="component" value="Unassembled WGS sequence"/>
</dbReference>
<keyword evidence="1" id="KW-0472">Membrane</keyword>
<evidence type="ECO:0000313" key="2">
    <source>
        <dbReference type="EMBL" id="KXV69930.1"/>
    </source>
</evidence>
<dbReference type="RefSeq" id="WP_061499728.1">
    <property type="nucleotide sequence ID" value="NZ_LHZX01000257.1"/>
</dbReference>
<keyword evidence="1" id="KW-1133">Transmembrane helix</keyword>
<reference evidence="2 3" key="1">
    <citation type="submission" date="2015-06" db="EMBL/GenBank/DDBJ databases">
        <title>Improved classification and identification of acetic acid bacteria using matrix-assisted laser desorption/ionization time-of-flight mass spectrometry; Gluconobacter nephelii and Gluconobacter uchimurae are later heterotypic synonyms of Gluconobacter japonicus and Gluconobacter oxydans, respectively.</title>
        <authorList>
            <person name="Li L."/>
            <person name="Cleenwerck I."/>
            <person name="De Vuyst L."/>
            <person name="Vandamme P."/>
        </authorList>
    </citation>
    <scope>NUCLEOTIDE SEQUENCE [LARGE SCALE GENOMIC DNA]</scope>
    <source>
        <strain evidence="2 3">LMG 1699</strain>
    </source>
</reference>
<evidence type="ECO:0000313" key="3">
    <source>
        <dbReference type="Proteomes" id="UP000075377"/>
    </source>
</evidence>
<feature type="transmembrane region" description="Helical" evidence="1">
    <location>
        <begin position="168"/>
        <end position="186"/>
    </location>
</feature>
<name>A0A149UPL2_9PROT</name>
<comment type="caution">
    <text evidence="2">The sequence shown here is derived from an EMBL/GenBank/DDBJ whole genome shotgun (WGS) entry which is preliminary data.</text>
</comment>